<reference evidence="4" key="2">
    <citation type="submission" date="2025-08" db="UniProtKB">
        <authorList>
            <consortium name="Ensembl"/>
        </authorList>
    </citation>
    <scope>IDENTIFICATION</scope>
</reference>
<reference evidence="4 5" key="1">
    <citation type="submission" date="2019-04" db="EMBL/GenBank/DDBJ databases">
        <authorList>
            <consortium name="Wellcome Sanger Institute Data Sharing"/>
        </authorList>
    </citation>
    <scope>NUCLEOTIDE SEQUENCE [LARGE SCALE GENOMIC DNA]</scope>
</reference>
<dbReference type="Proteomes" id="UP000694397">
    <property type="component" value="Chromosome 6"/>
</dbReference>
<feature type="region of interest" description="Disordered" evidence="3">
    <location>
        <begin position="543"/>
        <end position="570"/>
    </location>
</feature>
<keyword evidence="5" id="KW-1185">Reference proteome</keyword>
<dbReference type="SMART" id="SM00384">
    <property type="entry name" value="AT_hook"/>
    <property type="match status" value="3"/>
</dbReference>
<name>A0A8C9S3C7_SCLFO</name>
<dbReference type="GO" id="GO:0006355">
    <property type="term" value="P:regulation of DNA-templated transcription"/>
    <property type="evidence" value="ECO:0007669"/>
    <property type="project" value="TreeGrafter"/>
</dbReference>
<evidence type="ECO:0000256" key="2">
    <source>
        <dbReference type="ARBA" id="ARBA00023242"/>
    </source>
</evidence>
<proteinExistence type="predicted"/>
<evidence type="ECO:0000313" key="4">
    <source>
        <dbReference type="Ensembl" id="ENSSFOP00015026547.2"/>
    </source>
</evidence>
<protein>
    <submittedName>
        <fullName evidence="4">SET binding protein 1</fullName>
    </submittedName>
</protein>
<feature type="region of interest" description="Disordered" evidence="3">
    <location>
        <begin position="669"/>
        <end position="702"/>
    </location>
</feature>
<feature type="region of interest" description="Disordered" evidence="3">
    <location>
        <begin position="1202"/>
        <end position="1227"/>
    </location>
</feature>
<feature type="region of interest" description="Disordered" evidence="3">
    <location>
        <begin position="228"/>
        <end position="320"/>
    </location>
</feature>
<feature type="compositionally biased region" description="Polar residues" evidence="3">
    <location>
        <begin position="670"/>
        <end position="696"/>
    </location>
</feature>
<comment type="subcellular location">
    <subcellularLocation>
        <location evidence="1">Nucleus</location>
    </subcellularLocation>
</comment>
<feature type="region of interest" description="Disordered" evidence="3">
    <location>
        <begin position="1291"/>
        <end position="1327"/>
    </location>
</feature>
<evidence type="ECO:0000256" key="3">
    <source>
        <dbReference type="SAM" id="MobiDB-lite"/>
    </source>
</evidence>
<feature type="compositionally biased region" description="Basic residues" evidence="3">
    <location>
        <begin position="1208"/>
        <end position="1217"/>
    </location>
</feature>
<dbReference type="PANTHER" id="PTHR46147:SF2">
    <property type="entry name" value="SET-BINDING PROTEIN"/>
    <property type="match status" value="1"/>
</dbReference>
<feature type="compositionally biased region" description="Polar residues" evidence="3">
    <location>
        <begin position="291"/>
        <end position="311"/>
    </location>
</feature>
<keyword evidence="2" id="KW-0539">Nucleus</keyword>
<organism evidence="4 5">
    <name type="scientific">Scleropages formosus</name>
    <name type="common">Asian bonytongue</name>
    <name type="synonym">Osteoglossum formosum</name>
    <dbReference type="NCBI Taxonomy" id="113540"/>
    <lineage>
        <taxon>Eukaryota</taxon>
        <taxon>Metazoa</taxon>
        <taxon>Chordata</taxon>
        <taxon>Craniata</taxon>
        <taxon>Vertebrata</taxon>
        <taxon>Euteleostomi</taxon>
        <taxon>Actinopterygii</taxon>
        <taxon>Neopterygii</taxon>
        <taxon>Teleostei</taxon>
        <taxon>Osteoglossocephala</taxon>
        <taxon>Osteoglossomorpha</taxon>
        <taxon>Osteoglossiformes</taxon>
        <taxon>Osteoglossidae</taxon>
        <taxon>Scleropages</taxon>
    </lineage>
</organism>
<dbReference type="GO" id="GO:0005654">
    <property type="term" value="C:nucleoplasm"/>
    <property type="evidence" value="ECO:0007669"/>
    <property type="project" value="TreeGrafter"/>
</dbReference>
<accession>A0A8C9S3C7</accession>
<feature type="region of interest" description="Disordered" evidence="3">
    <location>
        <begin position="583"/>
        <end position="608"/>
    </location>
</feature>
<feature type="compositionally biased region" description="Basic and acidic residues" evidence="3">
    <location>
        <begin position="238"/>
        <end position="251"/>
    </location>
</feature>
<feature type="compositionally biased region" description="Polar residues" evidence="3">
    <location>
        <begin position="69"/>
        <end position="78"/>
    </location>
</feature>
<feature type="region of interest" description="Disordered" evidence="3">
    <location>
        <begin position="1"/>
        <end position="82"/>
    </location>
</feature>
<evidence type="ECO:0000313" key="5">
    <source>
        <dbReference type="Proteomes" id="UP000694397"/>
    </source>
</evidence>
<reference evidence="4" key="3">
    <citation type="submission" date="2025-09" db="UniProtKB">
        <authorList>
            <consortium name="Ensembl"/>
        </authorList>
    </citation>
    <scope>IDENTIFICATION</scope>
</reference>
<feature type="region of interest" description="Disordered" evidence="3">
    <location>
        <begin position="133"/>
        <end position="177"/>
    </location>
</feature>
<dbReference type="InterPro" id="IPR017956">
    <property type="entry name" value="AT_hook_DNA-bd_motif"/>
</dbReference>
<feature type="compositionally biased region" description="Basic and acidic residues" evidence="3">
    <location>
        <begin position="549"/>
        <end position="561"/>
    </location>
</feature>
<dbReference type="GO" id="GO:0003677">
    <property type="term" value="F:DNA binding"/>
    <property type="evidence" value="ECO:0007669"/>
    <property type="project" value="InterPro"/>
</dbReference>
<dbReference type="OrthoDB" id="9937744at2759"/>
<gene>
    <name evidence="4" type="primary">SETBP1</name>
</gene>
<evidence type="ECO:0000256" key="1">
    <source>
        <dbReference type="ARBA" id="ARBA00004123"/>
    </source>
</evidence>
<dbReference type="GeneTree" id="ENSGT00940000158784"/>
<dbReference type="GO" id="GO:0042800">
    <property type="term" value="F:histone H3K4 methyltransferase activity"/>
    <property type="evidence" value="ECO:0007669"/>
    <property type="project" value="TreeGrafter"/>
</dbReference>
<sequence>MEQRELVCPARPKGGEVELHPGRSQATPAVLPKELGGAQPTPEKGLSIARKHFEPGEGDEFLPPRGPHRNSNPGNGKWSQGDGIEEQEFSIKEANFSEGSLKLKIQTTKRAKKPPKNLENYICPPEIRITIKQPWENKVNKQSKSSKAGKQEEKPRQKKMVTGTSVASMPRATHADSTAVMLSPMNKDFRGVTEQVFGNLKRKYGRKDSTRNLLNCNSDVQKGKIVKNVSEGVPSIQDSKDKGVGESDKTKLPSGETKSAVKTTEKKMVQLAHAPLQTEESKRHSGKKQQHPVSTEGSEVTAKTNKESNVVDNRKHEPKSAVKVANMTDRDADGFRKTSMGSLRRITASDKQTDAKPCKPKAKERWAAWKMKNSSYTDVPEHPSAYPITPSSPLYTNTDSLTVFTPVKKRRGRPKKQPLLTVETIHEGTLNSPISPPELPCMLKKRRKKQSLAKLVKLANANISETQQLSQLKVGELSRSASNKTKIKMKHALNEILSCRNSNLFLKSMAPMSNAISTVASTIEARLGKQINISKRGTIYIGKKRGRKPKPEIQVPKEQEKPKKKKPIDCQFENPVVPSKMWSHVQQSPKTTQSLPAQGVETGGSGRSSFLFDTETNIQELRTMVNFQSASGLLRKTSKSNNWKHSLPQLLTNSPAHLSEAVSLKEITLSPVSESHSEETIPSDSGIGTDNNSTSDQAEKGSISRRRYSFDFCSLEPSEVVALEATSKNRRGHWQKHSTGVTVETVLASENVKKQKHWRKRKGLHRCSDFQFQADFEELLGKFPLLRISHHSFNYYRENLYPGAFRIQYDHYYPVPYFPYDPLHHLRRSFDVKSKKRCGRPGKSKEPITKTPLFQGFGYPVPSGNFYAPYAMPYTSMPIATGMMNLGYYSQYPAPLYISHNIGATASPFSRPSTPAPHFHSGTHVKMTSTGKHKSRLGCHQLSSSRMESVQQLLVVPKGGIRLHKHKHKHKHKHNEDQLSTSHREDLDGLFRRVKKPACLSLISETLGMSEKEHKLPKQKVNHQNLQATDTLSKSSRNIFEANTLSTLSMSDSHRWSFLREPGQSMHDTYRHSESLQVRQNLSSGLFERLQPSQDSHSHGNNRRKRLDGFGLCMEENLPFTSSKRRIEETFNYSHPESLKILTFHSVGRRPPLKKRFKCAEVEEIHHEVQNVCPFSKILSTKKNMDHVNKILKAKRLQRQAKTGNNIVKKRRGRPRKQSLPTEEEPLAQMPVLEKCVDLPEKKSPDSSLGQPLGLLGEDSILHAARPKVKPQLAQTDLCWAEIREEVQTKRQRRSLGSNGEMTVGKWRKHGSSCHPHASNPSVHFAL</sequence>
<dbReference type="PANTHER" id="PTHR46147">
    <property type="entry name" value="HISTONE-LYSINE N-METHYLTRANSFERASE ASH1"/>
    <property type="match status" value="1"/>
</dbReference>
<feature type="compositionally biased region" description="Polar residues" evidence="3">
    <location>
        <begin position="584"/>
        <end position="596"/>
    </location>
</feature>
<dbReference type="Ensembl" id="ENSSFOT00015026844.2">
    <property type="protein sequence ID" value="ENSSFOP00015026547.2"/>
    <property type="gene ID" value="ENSSFOG00015017063.2"/>
</dbReference>